<proteinExistence type="predicted"/>
<evidence type="ECO:0000256" key="1">
    <source>
        <dbReference type="SAM" id="Phobius"/>
    </source>
</evidence>
<dbReference type="AlphaFoldDB" id="A0AAI9T8P1"/>
<name>A0AAI9T8P1_PENTH</name>
<gene>
    <name evidence="2" type="ORF">VN97_g11000</name>
</gene>
<accession>A0AAI9T8P1</accession>
<keyword evidence="3" id="KW-1185">Reference proteome</keyword>
<protein>
    <submittedName>
        <fullName evidence="2">Uncharacterized protein</fullName>
    </submittedName>
</protein>
<organism evidence="2 3">
    <name type="scientific">Penicillium thymicola</name>
    <dbReference type="NCBI Taxonomy" id="293382"/>
    <lineage>
        <taxon>Eukaryota</taxon>
        <taxon>Fungi</taxon>
        <taxon>Dikarya</taxon>
        <taxon>Ascomycota</taxon>
        <taxon>Pezizomycotina</taxon>
        <taxon>Eurotiomycetes</taxon>
        <taxon>Eurotiomycetidae</taxon>
        <taxon>Eurotiales</taxon>
        <taxon>Aspergillaceae</taxon>
        <taxon>Penicillium</taxon>
    </lineage>
</organism>
<dbReference type="EMBL" id="LACB01000561">
    <property type="protein sequence ID" value="KAJ9482423.1"/>
    <property type="molecule type" value="Genomic_DNA"/>
</dbReference>
<reference evidence="2" key="2">
    <citation type="journal article" date="2016" name="Fungal Biol.">
        <title>Ochratoxin A production by Penicillium thymicola.</title>
        <authorList>
            <person name="Nguyen H.D.T."/>
            <person name="McMullin D.R."/>
            <person name="Ponomareva E."/>
            <person name="Riley R."/>
            <person name="Pomraning K.R."/>
            <person name="Baker S.E."/>
            <person name="Seifert K.A."/>
        </authorList>
    </citation>
    <scope>NUCLEOTIDE SEQUENCE</scope>
    <source>
        <strain evidence="2">DAOM 180753</strain>
    </source>
</reference>
<reference evidence="2" key="1">
    <citation type="submission" date="2015-06" db="EMBL/GenBank/DDBJ databases">
        <authorList>
            <person name="Nguyen H."/>
        </authorList>
    </citation>
    <scope>NUCLEOTIDE SEQUENCE</scope>
    <source>
        <strain evidence="2">DAOM 180753</strain>
    </source>
</reference>
<evidence type="ECO:0000313" key="2">
    <source>
        <dbReference type="EMBL" id="KAJ9482423.1"/>
    </source>
</evidence>
<evidence type="ECO:0000313" key="3">
    <source>
        <dbReference type="Proteomes" id="UP001227192"/>
    </source>
</evidence>
<comment type="caution">
    <text evidence="2">The sequence shown here is derived from an EMBL/GenBank/DDBJ whole genome shotgun (WGS) entry which is preliminary data.</text>
</comment>
<sequence>MQGLMQHATPGECDKISIDLYLSGDFYVIVYMLSLGYSSISSISSIPFVFNIFFVCTRDISRWPRPRTPVISPWTWTAAYTATVCHCGYF</sequence>
<dbReference type="Proteomes" id="UP001227192">
    <property type="component" value="Unassembled WGS sequence"/>
</dbReference>
<feature type="transmembrane region" description="Helical" evidence="1">
    <location>
        <begin position="29"/>
        <end position="57"/>
    </location>
</feature>
<keyword evidence="1" id="KW-0472">Membrane</keyword>
<keyword evidence="1" id="KW-0812">Transmembrane</keyword>
<keyword evidence="1" id="KW-1133">Transmembrane helix</keyword>